<comment type="caution">
    <text evidence="1">The sequence shown here is derived from an EMBL/GenBank/DDBJ whole genome shotgun (WGS) entry which is preliminary data.</text>
</comment>
<dbReference type="AlphaFoldDB" id="A0A448WYQ6"/>
<evidence type="ECO:0000313" key="1">
    <source>
        <dbReference type="EMBL" id="VEL23487.1"/>
    </source>
</evidence>
<keyword evidence="2" id="KW-1185">Reference proteome</keyword>
<accession>A0A448WYQ6</accession>
<gene>
    <name evidence="1" type="ORF">PXEA_LOCUS16927</name>
</gene>
<reference evidence="1" key="1">
    <citation type="submission" date="2018-11" db="EMBL/GenBank/DDBJ databases">
        <authorList>
            <consortium name="Pathogen Informatics"/>
        </authorList>
    </citation>
    <scope>NUCLEOTIDE SEQUENCE</scope>
</reference>
<organism evidence="1 2">
    <name type="scientific">Protopolystoma xenopodis</name>
    <dbReference type="NCBI Taxonomy" id="117903"/>
    <lineage>
        <taxon>Eukaryota</taxon>
        <taxon>Metazoa</taxon>
        <taxon>Spiralia</taxon>
        <taxon>Lophotrochozoa</taxon>
        <taxon>Platyhelminthes</taxon>
        <taxon>Monogenea</taxon>
        <taxon>Polyopisthocotylea</taxon>
        <taxon>Polystomatidea</taxon>
        <taxon>Polystomatidae</taxon>
        <taxon>Protopolystoma</taxon>
    </lineage>
</organism>
<protein>
    <submittedName>
        <fullName evidence="1">Uncharacterized protein</fullName>
    </submittedName>
</protein>
<evidence type="ECO:0000313" key="2">
    <source>
        <dbReference type="Proteomes" id="UP000784294"/>
    </source>
</evidence>
<dbReference type="Proteomes" id="UP000784294">
    <property type="component" value="Unassembled WGS sequence"/>
</dbReference>
<proteinExistence type="predicted"/>
<dbReference type="EMBL" id="CAAALY010062230">
    <property type="protein sequence ID" value="VEL23487.1"/>
    <property type="molecule type" value="Genomic_DNA"/>
</dbReference>
<name>A0A448WYQ6_9PLAT</name>
<sequence length="327" mass="36515">MRAPACCVRTPFCRRDRRGRLDVNLWVPFACCYGKWSRHAYICGDWARNDLHRSRVLSPGPCYSCTDAKDRFSHVTVAVARLSYSLARYPGESILVGVESGVSVLHEPLLSGRLYCAVWVSCASFRQLNLIHATPEIILSARHERKRDMSLIELRLTDPLESFAASCLYHLISAMVNLFKTPPDKRRASSTGDLTSLQWCDLLPNGKSRLSADEARPEGATRSGIKRFLSDDPVAPAKLEEGFRRLSRSMVVYSAAPSDDVDVSLYSKFEFLHFCHSAKQKSAPILVIFPSFFAATAIKEVISLLHQQVSFTSWSISAVALNNIINA</sequence>